<dbReference type="Gene3D" id="1.10.287.70">
    <property type="match status" value="2"/>
</dbReference>
<feature type="transmembrane region" description="Helical" evidence="10">
    <location>
        <begin position="12"/>
        <end position="31"/>
    </location>
</feature>
<evidence type="ECO:0000256" key="1">
    <source>
        <dbReference type="ARBA" id="ARBA00004141"/>
    </source>
</evidence>
<dbReference type="EMBL" id="JAGTXO010000004">
    <property type="protein sequence ID" value="KAG8468266.1"/>
    <property type="molecule type" value="Genomic_DNA"/>
</dbReference>
<protein>
    <recommendedName>
        <fullName evidence="11">Potassium channel domain-containing protein</fullName>
    </recommendedName>
</protein>
<organism evidence="12 13">
    <name type="scientific">Diacronema lutheri</name>
    <name type="common">Unicellular marine alga</name>
    <name type="synonym">Monochrysis lutheri</name>
    <dbReference type="NCBI Taxonomy" id="2081491"/>
    <lineage>
        <taxon>Eukaryota</taxon>
        <taxon>Haptista</taxon>
        <taxon>Haptophyta</taxon>
        <taxon>Pavlovophyceae</taxon>
        <taxon>Pavlovales</taxon>
        <taxon>Pavlovaceae</taxon>
        <taxon>Diacronema</taxon>
    </lineage>
</organism>
<feature type="compositionally biased region" description="Low complexity" evidence="9">
    <location>
        <begin position="453"/>
        <end position="469"/>
    </location>
</feature>
<comment type="subcellular location">
    <subcellularLocation>
        <location evidence="1">Membrane</location>
        <topology evidence="1">Multi-pass membrane protein</topology>
    </subcellularLocation>
</comment>
<feature type="region of interest" description="Disordered" evidence="9">
    <location>
        <begin position="369"/>
        <end position="399"/>
    </location>
</feature>
<dbReference type="OrthoDB" id="206949at2759"/>
<evidence type="ECO:0000256" key="10">
    <source>
        <dbReference type="SAM" id="Phobius"/>
    </source>
</evidence>
<keyword evidence="7 8" id="KW-0407">Ion channel</keyword>
<keyword evidence="13" id="KW-1185">Reference proteome</keyword>
<comment type="caution">
    <text evidence="12">The sequence shown here is derived from an EMBL/GenBank/DDBJ whole genome shotgun (WGS) entry which is preliminary data.</text>
</comment>
<evidence type="ECO:0000313" key="12">
    <source>
        <dbReference type="EMBL" id="KAG8468266.1"/>
    </source>
</evidence>
<evidence type="ECO:0000256" key="4">
    <source>
        <dbReference type="ARBA" id="ARBA00022989"/>
    </source>
</evidence>
<evidence type="ECO:0000256" key="8">
    <source>
        <dbReference type="RuleBase" id="RU003857"/>
    </source>
</evidence>
<feature type="transmembrane region" description="Helical" evidence="10">
    <location>
        <begin position="137"/>
        <end position="164"/>
    </location>
</feature>
<keyword evidence="3 8" id="KW-0812">Transmembrane</keyword>
<name>A0A8J5XG77_DIALT</name>
<gene>
    <name evidence="12" type="ORF">KFE25_013349</name>
</gene>
<evidence type="ECO:0000256" key="6">
    <source>
        <dbReference type="ARBA" id="ARBA00023136"/>
    </source>
</evidence>
<evidence type="ECO:0000259" key="11">
    <source>
        <dbReference type="Pfam" id="PF07885"/>
    </source>
</evidence>
<dbReference type="AlphaFoldDB" id="A0A8J5XG77"/>
<keyword evidence="2 8" id="KW-0813">Transport</keyword>
<keyword evidence="5 8" id="KW-0406">Ion transport</keyword>
<dbReference type="GO" id="GO:0015271">
    <property type="term" value="F:outward rectifier potassium channel activity"/>
    <property type="evidence" value="ECO:0007669"/>
    <property type="project" value="TreeGrafter"/>
</dbReference>
<evidence type="ECO:0000256" key="5">
    <source>
        <dbReference type="ARBA" id="ARBA00023065"/>
    </source>
</evidence>
<keyword evidence="6 10" id="KW-0472">Membrane</keyword>
<dbReference type="GO" id="GO:0005886">
    <property type="term" value="C:plasma membrane"/>
    <property type="evidence" value="ECO:0007669"/>
    <property type="project" value="TreeGrafter"/>
</dbReference>
<accession>A0A8J5XG77</accession>
<proteinExistence type="inferred from homology"/>
<dbReference type="Proteomes" id="UP000751190">
    <property type="component" value="Unassembled WGS sequence"/>
</dbReference>
<dbReference type="SUPFAM" id="SSF81324">
    <property type="entry name" value="Voltage-gated potassium channels"/>
    <property type="match status" value="2"/>
</dbReference>
<dbReference type="GO" id="GO:0030322">
    <property type="term" value="P:stabilization of membrane potential"/>
    <property type="evidence" value="ECO:0007669"/>
    <property type="project" value="TreeGrafter"/>
</dbReference>
<feature type="region of interest" description="Disordered" evidence="9">
    <location>
        <begin position="412"/>
        <end position="500"/>
    </location>
</feature>
<feature type="domain" description="Potassium channel" evidence="11">
    <location>
        <begin position="146"/>
        <end position="205"/>
    </location>
</feature>
<evidence type="ECO:0000256" key="2">
    <source>
        <dbReference type="ARBA" id="ARBA00022448"/>
    </source>
</evidence>
<dbReference type="PANTHER" id="PTHR11003">
    <property type="entry name" value="POTASSIUM CHANNEL, SUBFAMILY K"/>
    <property type="match status" value="1"/>
</dbReference>
<comment type="similarity">
    <text evidence="8">Belongs to the two pore domain potassium channel (TC 1.A.1.8) family.</text>
</comment>
<dbReference type="GO" id="GO:0022841">
    <property type="term" value="F:potassium ion leak channel activity"/>
    <property type="evidence" value="ECO:0007669"/>
    <property type="project" value="TreeGrafter"/>
</dbReference>
<sequence>MPRQDMGEWFRRQGAMLVTYFALGSFAYSYFEGWSAVDASYFMMVTSTTVGYGDMAPETASGRLFTCVYALVGITLVLAAIAPFVEWVLRVRRAVEGVVSAAASCCVATPREAESEAEDLSVDIVHYNRRINYPLRYLRAMLGPLMVLLLGVCLALFLFGYSYIDSLYWAVVSMTTVGYGDLCPHTTAQKLVAIVYLPLAVTALADALKEVNNIALRRAIRETDYLAVADALLLDEAKGDPDETLTEAEFLISVLKSHDLVDEPTLMAIRQQFTTLTRRSGAASSTETAVLDSAAVFAELVEHGRVRQRPRGAVAGLTEFDPVTNEHVPLVNLKAIDGGYREWRQYAWLARVAEHSPTGELRSAASDLREMGRDAAAAEEDVEGEGGLSKPPPFRPPAPEYLAAKVAQLPVAPPNGAGWRAKRAGRAGVPRGEVRAAGGAQPERGVHLSSEPSGASAALSVSSESVEQAPLEPRANGQSASPGQRRREGLGGAQLPPALM</sequence>
<feature type="transmembrane region" description="Helical" evidence="10">
    <location>
        <begin position="63"/>
        <end position="85"/>
    </location>
</feature>
<evidence type="ECO:0000256" key="3">
    <source>
        <dbReference type="ARBA" id="ARBA00022692"/>
    </source>
</evidence>
<dbReference type="Pfam" id="PF07885">
    <property type="entry name" value="Ion_trans_2"/>
    <property type="match status" value="2"/>
</dbReference>
<dbReference type="InterPro" id="IPR003280">
    <property type="entry name" value="2pore_dom_K_chnl"/>
</dbReference>
<reference evidence="12" key="1">
    <citation type="submission" date="2021-05" db="EMBL/GenBank/DDBJ databases">
        <title>The genome of the haptophyte Pavlova lutheri (Diacronema luteri, Pavlovales) - a model for lipid biosynthesis in eukaryotic algae.</title>
        <authorList>
            <person name="Hulatt C.J."/>
            <person name="Posewitz M.C."/>
        </authorList>
    </citation>
    <scope>NUCLEOTIDE SEQUENCE</scope>
    <source>
        <strain evidence="12">NIVA-4/92</strain>
    </source>
</reference>
<feature type="compositionally biased region" description="Pro residues" evidence="9">
    <location>
        <begin position="390"/>
        <end position="399"/>
    </location>
</feature>
<feature type="domain" description="Potassium channel" evidence="11">
    <location>
        <begin position="16"/>
        <end position="88"/>
    </location>
</feature>
<evidence type="ECO:0000256" key="7">
    <source>
        <dbReference type="ARBA" id="ARBA00023303"/>
    </source>
</evidence>
<dbReference type="InterPro" id="IPR013099">
    <property type="entry name" value="K_chnl_dom"/>
</dbReference>
<evidence type="ECO:0000256" key="9">
    <source>
        <dbReference type="SAM" id="MobiDB-lite"/>
    </source>
</evidence>
<dbReference type="PANTHER" id="PTHR11003:SF291">
    <property type="entry name" value="IP11374P"/>
    <property type="match status" value="1"/>
</dbReference>
<evidence type="ECO:0000313" key="13">
    <source>
        <dbReference type="Proteomes" id="UP000751190"/>
    </source>
</evidence>
<keyword evidence="4 10" id="KW-1133">Transmembrane helix</keyword>
<dbReference type="PRINTS" id="PR01333">
    <property type="entry name" value="2POREKCHANEL"/>
</dbReference>